<name>A0ABN3VLB8_9PSEU</name>
<dbReference type="InterPro" id="IPR036291">
    <property type="entry name" value="NAD(P)-bd_dom_sf"/>
</dbReference>
<comment type="caution">
    <text evidence="3">The sequence shown here is derived from an EMBL/GenBank/DDBJ whole genome shotgun (WGS) entry which is preliminary data.</text>
</comment>
<keyword evidence="2" id="KW-0560">Oxidoreductase</keyword>
<dbReference type="PRINTS" id="PR00081">
    <property type="entry name" value="GDHRDH"/>
</dbReference>
<keyword evidence="4" id="KW-1185">Reference proteome</keyword>
<dbReference type="NCBIfam" id="NF006073">
    <property type="entry name" value="PRK08219.1"/>
    <property type="match status" value="1"/>
</dbReference>
<comment type="similarity">
    <text evidence="1">Belongs to the short-chain dehydrogenases/reductases (SDR) family.</text>
</comment>
<dbReference type="Gene3D" id="3.40.50.720">
    <property type="entry name" value="NAD(P)-binding Rossmann-like Domain"/>
    <property type="match status" value="1"/>
</dbReference>
<proteinExistence type="inferred from homology"/>
<dbReference type="InterPro" id="IPR020904">
    <property type="entry name" value="Sc_DH/Rdtase_CS"/>
</dbReference>
<sequence length="249" mass="26367">MLDHWMGRPVEASGVPATTVPGMPARPIALVTGASRGIGAAVARDLSDTHDLLLGGRDAAALETLTDELPGARPWTVELTDHEAVAAAVADIDRLDVLVHSAGLVELAPLADAPSDSWRRTFELNLFAVTELTRLLLPALRAAEGHVVLVNSGAGLSARPNWGSYAASKFALRAFADVLRAEEAANGVRVTSVFPGRTATDMQREVRASEGGEYQPENYLRPESVSAPIVSAVRASRDAHLTEIVIRPS</sequence>
<dbReference type="InterPro" id="IPR002347">
    <property type="entry name" value="SDR_fam"/>
</dbReference>
<gene>
    <name evidence="3" type="ORF">GCM10010470_59300</name>
</gene>
<dbReference type="EMBL" id="BAAAUX010000029">
    <property type="protein sequence ID" value="GAA2815968.1"/>
    <property type="molecule type" value="Genomic_DNA"/>
</dbReference>
<dbReference type="PANTHER" id="PTHR44196">
    <property type="entry name" value="DEHYDROGENASE/REDUCTASE SDR FAMILY MEMBER 7B"/>
    <property type="match status" value="1"/>
</dbReference>
<dbReference type="Proteomes" id="UP001500979">
    <property type="component" value="Unassembled WGS sequence"/>
</dbReference>
<evidence type="ECO:0000313" key="3">
    <source>
        <dbReference type="EMBL" id="GAA2815968.1"/>
    </source>
</evidence>
<organism evidence="3 4">
    <name type="scientific">Saccharopolyspora taberi</name>
    <dbReference type="NCBI Taxonomy" id="60895"/>
    <lineage>
        <taxon>Bacteria</taxon>
        <taxon>Bacillati</taxon>
        <taxon>Actinomycetota</taxon>
        <taxon>Actinomycetes</taxon>
        <taxon>Pseudonocardiales</taxon>
        <taxon>Pseudonocardiaceae</taxon>
        <taxon>Saccharopolyspora</taxon>
    </lineage>
</organism>
<evidence type="ECO:0000256" key="1">
    <source>
        <dbReference type="ARBA" id="ARBA00006484"/>
    </source>
</evidence>
<dbReference type="Pfam" id="PF00106">
    <property type="entry name" value="adh_short"/>
    <property type="match status" value="1"/>
</dbReference>
<dbReference type="SUPFAM" id="SSF51735">
    <property type="entry name" value="NAD(P)-binding Rossmann-fold domains"/>
    <property type="match status" value="1"/>
</dbReference>
<dbReference type="PANTHER" id="PTHR44196:SF1">
    <property type="entry name" value="DEHYDROGENASE_REDUCTASE SDR FAMILY MEMBER 7B"/>
    <property type="match status" value="1"/>
</dbReference>
<protein>
    <submittedName>
        <fullName evidence="3">SDR family oxidoreductase</fullName>
    </submittedName>
</protein>
<accession>A0ABN3VLB8</accession>
<evidence type="ECO:0000256" key="2">
    <source>
        <dbReference type="ARBA" id="ARBA00023002"/>
    </source>
</evidence>
<evidence type="ECO:0000313" key="4">
    <source>
        <dbReference type="Proteomes" id="UP001500979"/>
    </source>
</evidence>
<dbReference type="PROSITE" id="PS00061">
    <property type="entry name" value="ADH_SHORT"/>
    <property type="match status" value="1"/>
</dbReference>
<reference evidence="3 4" key="1">
    <citation type="journal article" date="2019" name="Int. J. Syst. Evol. Microbiol.">
        <title>The Global Catalogue of Microorganisms (GCM) 10K type strain sequencing project: providing services to taxonomists for standard genome sequencing and annotation.</title>
        <authorList>
            <consortium name="The Broad Institute Genomics Platform"/>
            <consortium name="The Broad Institute Genome Sequencing Center for Infectious Disease"/>
            <person name="Wu L."/>
            <person name="Ma J."/>
        </authorList>
    </citation>
    <scope>NUCLEOTIDE SEQUENCE [LARGE SCALE GENOMIC DNA]</scope>
    <source>
        <strain evidence="3 4">JCM 9383</strain>
    </source>
</reference>